<reference evidence="15" key="2">
    <citation type="journal article" date="2007" name="PLoS Biol.">
        <title>Survey sequencing and comparative analysis of the elephant shark (Callorhinchus milii) genome.</title>
        <authorList>
            <person name="Venkatesh B."/>
            <person name="Kirkness E.F."/>
            <person name="Loh Y.H."/>
            <person name="Halpern A.L."/>
            <person name="Lee A.P."/>
            <person name="Johnson J."/>
            <person name="Dandona N."/>
            <person name="Viswanathan L.D."/>
            <person name="Tay A."/>
            <person name="Venter J.C."/>
            <person name="Strausberg R.L."/>
            <person name="Brenner S."/>
        </authorList>
    </citation>
    <scope>NUCLEOTIDE SEQUENCE [LARGE SCALE GENOMIC DNA]</scope>
</reference>
<dbReference type="InterPro" id="IPR017892">
    <property type="entry name" value="Pkinase_C"/>
</dbReference>
<evidence type="ECO:0000256" key="5">
    <source>
        <dbReference type="ARBA" id="ARBA00022679"/>
    </source>
</evidence>
<dbReference type="Gene3D" id="3.30.200.20">
    <property type="entry name" value="Phosphorylase Kinase, domain 1"/>
    <property type="match status" value="2"/>
</dbReference>
<dbReference type="PROSITE" id="PS50011">
    <property type="entry name" value="PROTEIN_KINASE_DOM"/>
    <property type="match status" value="1"/>
</dbReference>
<dbReference type="SMART" id="SM00233">
    <property type="entry name" value="PH"/>
    <property type="match status" value="1"/>
</dbReference>
<dbReference type="GO" id="GO:0004674">
    <property type="term" value="F:protein serine/threonine kinase activity"/>
    <property type="evidence" value="ECO:0007669"/>
    <property type="project" value="UniProtKB-KW"/>
</dbReference>
<evidence type="ECO:0000259" key="11">
    <source>
        <dbReference type="PROSITE" id="PS50003"/>
    </source>
</evidence>
<organism evidence="14 15">
    <name type="scientific">Callorhinchus milii</name>
    <name type="common">Ghost shark</name>
    <dbReference type="NCBI Taxonomy" id="7868"/>
    <lineage>
        <taxon>Eukaryota</taxon>
        <taxon>Metazoa</taxon>
        <taxon>Chordata</taxon>
        <taxon>Craniata</taxon>
        <taxon>Vertebrata</taxon>
        <taxon>Chondrichthyes</taxon>
        <taxon>Holocephali</taxon>
        <taxon>Chimaeriformes</taxon>
        <taxon>Callorhinchidae</taxon>
        <taxon>Callorhinchus</taxon>
    </lineage>
</organism>
<reference evidence="14" key="4">
    <citation type="submission" date="2025-08" db="UniProtKB">
        <authorList>
            <consortium name="Ensembl"/>
        </authorList>
    </citation>
    <scope>IDENTIFICATION</scope>
</reference>
<keyword evidence="6 9" id="KW-0547">Nucleotide-binding</keyword>
<dbReference type="PROSITE" id="PS51285">
    <property type="entry name" value="AGC_KINASE_CTER"/>
    <property type="match status" value="1"/>
</dbReference>
<dbReference type="Proteomes" id="UP000314986">
    <property type="component" value="Unassembled WGS sequence"/>
</dbReference>
<dbReference type="FunFam" id="1.10.510.10:FF:000512">
    <property type="entry name" value="AKT serine/threonine kinase 1"/>
    <property type="match status" value="1"/>
</dbReference>
<evidence type="ECO:0000256" key="8">
    <source>
        <dbReference type="ARBA" id="ARBA00022840"/>
    </source>
</evidence>
<evidence type="ECO:0000256" key="3">
    <source>
        <dbReference type="ARBA" id="ARBA00022527"/>
    </source>
</evidence>
<dbReference type="AlphaFoldDB" id="A0A4W3INX6"/>
<dbReference type="Pfam" id="PF00069">
    <property type="entry name" value="Pkinase"/>
    <property type="match status" value="2"/>
</dbReference>
<dbReference type="SUPFAM" id="SSF50729">
    <property type="entry name" value="PH domain-like"/>
    <property type="match status" value="1"/>
</dbReference>
<dbReference type="SUPFAM" id="SSF56112">
    <property type="entry name" value="Protein kinase-like (PK-like)"/>
    <property type="match status" value="1"/>
</dbReference>
<dbReference type="InterPro" id="IPR000719">
    <property type="entry name" value="Prot_kinase_dom"/>
</dbReference>
<evidence type="ECO:0000256" key="7">
    <source>
        <dbReference type="ARBA" id="ARBA00022777"/>
    </source>
</evidence>
<sequence length="437" mass="51024">DNSVAVSQDETYLPMFPGEYIKTWRPRYFLLKTDGTFIGYKERPQDVDQLETPLNNFSVAQCQLMKTERPKPNTFIIRCLQWTTVIERTFHVDTPEEREEWTKAIQAVADNLKPEDIMDFHPEFPSDNSVAEDMDVSHSKPKHKVTMHNFEYLKLLGKGTFGKVILVKEKATGTYYAMKILKKEVIVAKDEVAHTLTENRVLQNSRHPFLTGLKYSFQTNDRLCFVMEYANGGELFFHLSRERVFSEDRARFYGAEIVSAIDYLHFEKNVVYRDLKVLEDNDYGRAVDWWGLGVVMYEMMCGRLPFYNQDHEKLFELILMEEIRFPRTLSPEAKSLLSALLKKDPRQRLGGGSDDAKEIMQHKFFDGIEWQDVYQKKLIPPFKPQVTSEIDTRYFDEEFTGQTITITPPDQDGSMDSIDNERRPHFPQFSYSASGRD</sequence>
<evidence type="ECO:0000256" key="10">
    <source>
        <dbReference type="SAM" id="MobiDB-lite"/>
    </source>
</evidence>
<feature type="domain" description="PH" evidence="11">
    <location>
        <begin position="6"/>
        <end position="110"/>
    </location>
</feature>
<keyword evidence="4" id="KW-0597">Phosphoprotein</keyword>
<reference evidence="15" key="1">
    <citation type="journal article" date="2006" name="Science">
        <title>Ancient noncoding elements conserved in the human genome.</title>
        <authorList>
            <person name="Venkatesh B."/>
            <person name="Kirkness E.F."/>
            <person name="Loh Y.H."/>
            <person name="Halpern A.L."/>
            <person name="Lee A.P."/>
            <person name="Johnson J."/>
            <person name="Dandona N."/>
            <person name="Viswanathan L.D."/>
            <person name="Tay A."/>
            <person name="Venter J.C."/>
            <person name="Strausberg R.L."/>
            <person name="Brenner S."/>
        </authorList>
    </citation>
    <scope>NUCLEOTIDE SEQUENCE [LARGE SCALE GENOMIC DNA]</scope>
</reference>
<dbReference type="PROSITE" id="PS50003">
    <property type="entry name" value="PH_DOMAIN"/>
    <property type="match status" value="1"/>
</dbReference>
<feature type="domain" description="Protein kinase" evidence="12">
    <location>
        <begin position="150"/>
        <end position="365"/>
    </location>
</feature>
<evidence type="ECO:0000313" key="15">
    <source>
        <dbReference type="Proteomes" id="UP000314986"/>
    </source>
</evidence>
<dbReference type="InterPro" id="IPR000961">
    <property type="entry name" value="AGC-kinase_C"/>
</dbReference>
<feature type="binding site" evidence="9">
    <location>
        <position position="189"/>
    </location>
    <ligand>
        <name>ATP</name>
        <dbReference type="ChEBI" id="CHEBI:30616"/>
    </ligand>
</feature>
<dbReference type="Gene3D" id="1.10.510.10">
    <property type="entry name" value="Transferase(Phosphotransferase) domain 1"/>
    <property type="match status" value="2"/>
</dbReference>
<protein>
    <recommendedName>
        <fullName evidence="2">non-specific serine/threonine protein kinase</fullName>
        <ecNumber evidence="2">2.7.11.1</ecNumber>
    </recommendedName>
</protein>
<dbReference type="Ensembl" id="ENSCMIT00000031399.1">
    <property type="protein sequence ID" value="ENSCMIP00000030927.1"/>
    <property type="gene ID" value="ENSCMIG00000013261.1"/>
</dbReference>
<dbReference type="PROSITE" id="PS00107">
    <property type="entry name" value="PROTEIN_KINASE_ATP"/>
    <property type="match status" value="1"/>
</dbReference>
<evidence type="ECO:0000256" key="6">
    <source>
        <dbReference type="ARBA" id="ARBA00022741"/>
    </source>
</evidence>
<dbReference type="FunFam" id="2.30.29.30:FF:000027">
    <property type="entry name" value="Non-specific serine/threonine protein kinase"/>
    <property type="match status" value="1"/>
</dbReference>
<dbReference type="GO" id="GO:0005524">
    <property type="term" value="F:ATP binding"/>
    <property type="evidence" value="ECO:0007669"/>
    <property type="project" value="UniProtKB-UniRule"/>
</dbReference>
<evidence type="ECO:0000313" key="14">
    <source>
        <dbReference type="Ensembl" id="ENSCMIP00000030927.1"/>
    </source>
</evidence>
<dbReference type="InterPro" id="IPR001849">
    <property type="entry name" value="PH_domain"/>
</dbReference>
<reference evidence="14" key="5">
    <citation type="submission" date="2025-09" db="UniProtKB">
        <authorList>
            <consortium name="Ensembl"/>
        </authorList>
    </citation>
    <scope>IDENTIFICATION</scope>
</reference>
<comment type="similarity">
    <text evidence="1">Belongs to the protein kinase superfamily. AGC Ser/Thr protein kinase family. RAC subfamily.</text>
</comment>
<dbReference type="GeneTree" id="ENSGT00940000158752"/>
<evidence type="ECO:0000256" key="4">
    <source>
        <dbReference type="ARBA" id="ARBA00022553"/>
    </source>
</evidence>
<dbReference type="Pfam" id="PF00169">
    <property type="entry name" value="PH"/>
    <property type="match status" value="1"/>
</dbReference>
<keyword evidence="3" id="KW-0723">Serine/threonine-protein kinase</keyword>
<keyword evidence="7" id="KW-0418">Kinase</keyword>
<reference evidence="15" key="3">
    <citation type="journal article" date="2014" name="Nature">
        <title>Elephant shark genome provides unique insights into gnathostome evolution.</title>
        <authorList>
            <consortium name="International Elephant Shark Genome Sequencing Consortium"/>
            <person name="Venkatesh B."/>
            <person name="Lee A.P."/>
            <person name="Ravi V."/>
            <person name="Maurya A.K."/>
            <person name="Lian M.M."/>
            <person name="Swann J.B."/>
            <person name="Ohta Y."/>
            <person name="Flajnik M.F."/>
            <person name="Sutoh Y."/>
            <person name="Kasahara M."/>
            <person name="Hoon S."/>
            <person name="Gangu V."/>
            <person name="Roy S.W."/>
            <person name="Irimia M."/>
            <person name="Korzh V."/>
            <person name="Kondrychyn I."/>
            <person name="Lim Z.W."/>
            <person name="Tay B.H."/>
            <person name="Tohari S."/>
            <person name="Kong K.W."/>
            <person name="Ho S."/>
            <person name="Lorente-Galdos B."/>
            <person name="Quilez J."/>
            <person name="Marques-Bonet T."/>
            <person name="Raney B.J."/>
            <person name="Ingham P.W."/>
            <person name="Tay A."/>
            <person name="Hillier L.W."/>
            <person name="Minx P."/>
            <person name="Boehm T."/>
            <person name="Wilson R.K."/>
            <person name="Brenner S."/>
            <person name="Warren W.C."/>
        </authorList>
    </citation>
    <scope>NUCLEOTIDE SEQUENCE [LARGE SCALE GENOMIC DNA]</scope>
</reference>
<accession>A0A4W3INX6</accession>
<evidence type="ECO:0000256" key="1">
    <source>
        <dbReference type="ARBA" id="ARBA00006935"/>
    </source>
</evidence>
<gene>
    <name evidence="14" type="primary">akt1</name>
</gene>
<dbReference type="Gene3D" id="2.30.29.30">
    <property type="entry name" value="Pleckstrin-homology domain (PH domain)/Phosphotyrosine-binding domain (PTB)"/>
    <property type="match status" value="1"/>
</dbReference>
<dbReference type="Pfam" id="PF00433">
    <property type="entry name" value="Pkinase_C"/>
    <property type="match status" value="1"/>
</dbReference>
<dbReference type="SMART" id="SM00133">
    <property type="entry name" value="S_TK_X"/>
    <property type="match status" value="1"/>
</dbReference>
<keyword evidence="15" id="KW-1185">Reference proteome</keyword>
<dbReference type="CDD" id="cd01241">
    <property type="entry name" value="PH_PKB"/>
    <property type="match status" value="1"/>
</dbReference>
<dbReference type="InterPro" id="IPR011993">
    <property type="entry name" value="PH-like_dom_sf"/>
</dbReference>
<evidence type="ECO:0000256" key="9">
    <source>
        <dbReference type="PROSITE-ProRule" id="PRU10141"/>
    </source>
</evidence>
<name>A0A4W3INX6_CALMI</name>
<feature type="region of interest" description="Disordered" evidence="10">
    <location>
        <begin position="401"/>
        <end position="437"/>
    </location>
</feature>
<dbReference type="FunFam" id="3.30.200.20:FF:000031">
    <property type="entry name" value="Non-specific serine/threonine protein kinase"/>
    <property type="match status" value="1"/>
</dbReference>
<dbReference type="FunFam" id="1.10.510.10:FF:001922">
    <property type="entry name" value="Protein kinase, putative"/>
    <property type="match status" value="1"/>
</dbReference>
<evidence type="ECO:0000259" key="12">
    <source>
        <dbReference type="PROSITE" id="PS50011"/>
    </source>
</evidence>
<evidence type="ECO:0000256" key="2">
    <source>
        <dbReference type="ARBA" id="ARBA00012513"/>
    </source>
</evidence>
<keyword evidence="8 9" id="KW-0067">ATP-binding</keyword>
<dbReference type="EC" id="2.7.11.1" evidence="2"/>
<feature type="domain" description="AGC-kinase C-terminal" evidence="13">
    <location>
        <begin position="366"/>
        <end position="437"/>
    </location>
</feature>
<proteinExistence type="inferred from homology"/>
<evidence type="ECO:0000259" key="13">
    <source>
        <dbReference type="PROSITE" id="PS51285"/>
    </source>
</evidence>
<dbReference type="InterPro" id="IPR011009">
    <property type="entry name" value="Kinase-like_dom_sf"/>
</dbReference>
<keyword evidence="5" id="KW-0808">Transferase</keyword>
<dbReference type="InterPro" id="IPR039026">
    <property type="entry name" value="PH_PKB"/>
</dbReference>
<dbReference type="InterPro" id="IPR017441">
    <property type="entry name" value="Protein_kinase_ATP_BS"/>
</dbReference>
<dbReference type="PANTHER" id="PTHR24351">
    <property type="entry name" value="RIBOSOMAL PROTEIN S6 KINASE"/>
    <property type="match status" value="1"/>
</dbReference>